<keyword evidence="4" id="KW-0460">Magnesium</keyword>
<dbReference type="GO" id="GO:1901907">
    <property type="term" value="P:diadenosine pentaphosphate catabolic process"/>
    <property type="evidence" value="ECO:0007669"/>
    <property type="project" value="TreeGrafter"/>
</dbReference>
<dbReference type="GO" id="GO:0008486">
    <property type="term" value="F:diphosphoinositol-polyphosphate diphosphatase activity"/>
    <property type="evidence" value="ECO:0007669"/>
    <property type="project" value="TreeGrafter"/>
</dbReference>
<dbReference type="AlphaFoldDB" id="A0A9X1FYY9"/>
<dbReference type="RefSeq" id="WP_219505355.1">
    <property type="nucleotide sequence ID" value="NZ_JAHXDN010000005.1"/>
</dbReference>
<keyword evidence="2" id="KW-0479">Metal-binding</keyword>
<dbReference type="GO" id="GO:1901909">
    <property type="term" value="P:diadenosine hexaphosphate catabolic process"/>
    <property type="evidence" value="ECO:0007669"/>
    <property type="project" value="TreeGrafter"/>
</dbReference>
<sequence length="149" mass="16778">MQKRLPKTASCAEAEPKRQRQVAAVCYRNTRAGKKVLLVTSRDTGRWIVPKGWPIDGLDDPDAALQEAWEEAGVKSADVQTDPVGHFDYDKRLADGDVTPVQAQVYMAEVEGLADTYPEDHQRDREWFSQEEAAARVDEPELKAILRKL</sequence>
<reference evidence="6" key="1">
    <citation type="submission" date="2021-07" db="EMBL/GenBank/DDBJ databases">
        <title>Roseobacter insulae sp. nov., isolated from a tidal flat.</title>
        <authorList>
            <person name="Park S."/>
            <person name="Yoon J.-H."/>
        </authorList>
    </citation>
    <scope>NUCLEOTIDE SEQUENCE</scope>
    <source>
        <strain evidence="6">YSTF-M11</strain>
    </source>
</reference>
<organism evidence="6 7">
    <name type="scientific">Roseobacter insulae</name>
    <dbReference type="NCBI Taxonomy" id="2859783"/>
    <lineage>
        <taxon>Bacteria</taxon>
        <taxon>Pseudomonadati</taxon>
        <taxon>Pseudomonadota</taxon>
        <taxon>Alphaproteobacteria</taxon>
        <taxon>Rhodobacterales</taxon>
        <taxon>Roseobacteraceae</taxon>
        <taxon>Roseobacter</taxon>
    </lineage>
</organism>
<dbReference type="GO" id="GO:0005737">
    <property type="term" value="C:cytoplasm"/>
    <property type="evidence" value="ECO:0007669"/>
    <property type="project" value="TreeGrafter"/>
</dbReference>
<name>A0A9X1FYY9_9RHOB</name>
<evidence type="ECO:0000256" key="1">
    <source>
        <dbReference type="ARBA" id="ARBA00001946"/>
    </source>
</evidence>
<dbReference type="GO" id="GO:0000298">
    <property type="term" value="F:endopolyphosphatase activity"/>
    <property type="evidence" value="ECO:0007669"/>
    <property type="project" value="TreeGrafter"/>
</dbReference>
<evidence type="ECO:0000256" key="2">
    <source>
        <dbReference type="ARBA" id="ARBA00022723"/>
    </source>
</evidence>
<dbReference type="GO" id="GO:0071543">
    <property type="term" value="P:diphosphoinositol polyphosphate metabolic process"/>
    <property type="evidence" value="ECO:0007669"/>
    <property type="project" value="TreeGrafter"/>
</dbReference>
<evidence type="ECO:0000259" key="5">
    <source>
        <dbReference type="PROSITE" id="PS51462"/>
    </source>
</evidence>
<dbReference type="EMBL" id="JAHXDN010000005">
    <property type="protein sequence ID" value="MBW4709615.1"/>
    <property type="molecule type" value="Genomic_DNA"/>
</dbReference>
<dbReference type="Pfam" id="PF00293">
    <property type="entry name" value="NUDIX"/>
    <property type="match status" value="1"/>
</dbReference>
<comment type="cofactor">
    <cofactor evidence="1">
        <name>Mg(2+)</name>
        <dbReference type="ChEBI" id="CHEBI:18420"/>
    </cofactor>
</comment>
<dbReference type="PANTHER" id="PTHR12629">
    <property type="entry name" value="DIPHOSPHOINOSITOL POLYPHOSPHATE PHOSPHOHYDROLASE"/>
    <property type="match status" value="1"/>
</dbReference>
<dbReference type="GO" id="GO:0034431">
    <property type="term" value="F:bis(5'-adenosyl)-hexaphosphatase activity"/>
    <property type="evidence" value="ECO:0007669"/>
    <property type="project" value="TreeGrafter"/>
</dbReference>
<dbReference type="PANTHER" id="PTHR12629:SF0">
    <property type="entry name" value="DIPHOSPHOINOSITOL-POLYPHOSPHATE DIPHOSPHATASE"/>
    <property type="match status" value="1"/>
</dbReference>
<proteinExistence type="predicted"/>
<evidence type="ECO:0000256" key="4">
    <source>
        <dbReference type="ARBA" id="ARBA00022842"/>
    </source>
</evidence>
<dbReference type="PROSITE" id="PS51462">
    <property type="entry name" value="NUDIX"/>
    <property type="match status" value="1"/>
</dbReference>
<gene>
    <name evidence="6" type="ORF">KX928_17655</name>
</gene>
<dbReference type="InterPro" id="IPR047198">
    <property type="entry name" value="DDP-like_NUDIX"/>
</dbReference>
<accession>A0A9X1FYY9</accession>
<evidence type="ECO:0000256" key="3">
    <source>
        <dbReference type="ARBA" id="ARBA00022801"/>
    </source>
</evidence>
<dbReference type="InterPro" id="IPR000086">
    <property type="entry name" value="NUDIX_hydrolase_dom"/>
</dbReference>
<feature type="domain" description="Nudix hydrolase" evidence="5">
    <location>
        <begin position="18"/>
        <end position="149"/>
    </location>
</feature>
<evidence type="ECO:0000313" key="6">
    <source>
        <dbReference type="EMBL" id="MBW4709615.1"/>
    </source>
</evidence>
<protein>
    <submittedName>
        <fullName evidence="6">NUDIX hydrolase</fullName>
    </submittedName>
</protein>
<keyword evidence="7" id="KW-1185">Reference proteome</keyword>
<keyword evidence="3 6" id="KW-0378">Hydrolase</keyword>
<dbReference type="Proteomes" id="UP001138661">
    <property type="component" value="Unassembled WGS sequence"/>
</dbReference>
<comment type="caution">
    <text evidence="6">The sequence shown here is derived from an EMBL/GenBank/DDBJ whole genome shotgun (WGS) entry which is preliminary data.</text>
</comment>
<dbReference type="GO" id="GO:1901911">
    <property type="term" value="P:adenosine 5'-(hexahydrogen pentaphosphate) catabolic process"/>
    <property type="evidence" value="ECO:0007669"/>
    <property type="project" value="TreeGrafter"/>
</dbReference>
<dbReference type="CDD" id="cd04666">
    <property type="entry name" value="NUDIX_DIPP2_like_Nudt4"/>
    <property type="match status" value="1"/>
</dbReference>
<dbReference type="GO" id="GO:0034432">
    <property type="term" value="F:bis(5'-adenosyl)-pentaphosphatase activity"/>
    <property type="evidence" value="ECO:0007669"/>
    <property type="project" value="TreeGrafter"/>
</dbReference>
<dbReference type="GO" id="GO:0046872">
    <property type="term" value="F:metal ion binding"/>
    <property type="evidence" value="ECO:0007669"/>
    <property type="project" value="UniProtKB-KW"/>
</dbReference>
<evidence type="ECO:0000313" key="7">
    <source>
        <dbReference type="Proteomes" id="UP001138661"/>
    </source>
</evidence>